<dbReference type="InterPro" id="IPR052350">
    <property type="entry name" value="Metallo-dep_Lactonases"/>
</dbReference>
<evidence type="ECO:0000259" key="2">
    <source>
        <dbReference type="Pfam" id="PF04909"/>
    </source>
</evidence>
<dbReference type="InterPro" id="IPR032466">
    <property type="entry name" value="Metal_Hydrolase"/>
</dbReference>
<dbReference type="PANTHER" id="PTHR43569:SF2">
    <property type="entry name" value="AMIDOHYDROLASE-RELATED DOMAIN-CONTAINING PROTEIN"/>
    <property type="match status" value="1"/>
</dbReference>
<dbReference type="InterPro" id="IPR006680">
    <property type="entry name" value="Amidohydro-rel"/>
</dbReference>
<comment type="similarity">
    <text evidence="1">Belongs to the metallo-dependent hydrolases superfamily.</text>
</comment>
<evidence type="ECO:0000313" key="3">
    <source>
        <dbReference type="EMBL" id="MFD1140984.1"/>
    </source>
</evidence>
<protein>
    <submittedName>
        <fullName evidence="3">Amidohydrolase family protein</fullName>
    </submittedName>
</protein>
<keyword evidence="4" id="KW-1185">Reference proteome</keyword>
<organism evidence="3 4">
    <name type="scientific">Larkinella insperata</name>
    <dbReference type="NCBI Taxonomy" id="332158"/>
    <lineage>
        <taxon>Bacteria</taxon>
        <taxon>Pseudomonadati</taxon>
        <taxon>Bacteroidota</taxon>
        <taxon>Cytophagia</taxon>
        <taxon>Cytophagales</taxon>
        <taxon>Spirosomataceae</taxon>
        <taxon>Larkinella</taxon>
    </lineage>
</organism>
<name>A0ABW3QHJ1_9BACT</name>
<reference evidence="4" key="1">
    <citation type="journal article" date="2019" name="Int. J. Syst. Evol. Microbiol.">
        <title>The Global Catalogue of Microorganisms (GCM) 10K type strain sequencing project: providing services to taxonomists for standard genome sequencing and annotation.</title>
        <authorList>
            <consortium name="The Broad Institute Genomics Platform"/>
            <consortium name="The Broad Institute Genome Sequencing Center for Infectious Disease"/>
            <person name="Wu L."/>
            <person name="Ma J."/>
        </authorList>
    </citation>
    <scope>NUCLEOTIDE SEQUENCE [LARGE SCALE GENOMIC DNA]</scope>
    <source>
        <strain evidence="4">CCUG 55608</strain>
    </source>
</reference>
<feature type="domain" description="Amidohydrolase-related" evidence="2">
    <location>
        <begin position="33"/>
        <end position="310"/>
    </location>
</feature>
<dbReference type="PANTHER" id="PTHR43569">
    <property type="entry name" value="AMIDOHYDROLASE"/>
    <property type="match status" value="1"/>
</dbReference>
<dbReference type="SUPFAM" id="SSF51556">
    <property type="entry name" value="Metallo-dependent hydrolases"/>
    <property type="match status" value="1"/>
</dbReference>
<dbReference type="Gene3D" id="3.20.20.140">
    <property type="entry name" value="Metal-dependent hydrolases"/>
    <property type="match status" value="1"/>
</dbReference>
<gene>
    <name evidence="3" type="ORF">ACFQ4C_07685</name>
</gene>
<proteinExistence type="inferred from homology"/>
<evidence type="ECO:0000256" key="1">
    <source>
        <dbReference type="ARBA" id="ARBA00038310"/>
    </source>
</evidence>
<sequence length="321" mass="36639">MNRRDFLALAAGASYTAGLPALSRRQDNPIPIIDTHIHLFDTARPQGVPWPTQQDRILYQPALPERYRKIAAPHGIVGAIVVEASPWLDDNQWVLDQAAQDPMIIATVGNLEPGQPPFRQQLERFQRNPLFRGIRYGNLWGHDLARQVSDPRFIADLQVIARAGLTLDTANPNTALLAAIVRVTDQVPGLRVVIDHLPQMLQPQDTRARQTIQAHLQELSGRPQVYVKISEVLRRVDGKIPQELSFYRERLDELFGLFGENRLLYGSDWPNSDQWLSFEAGLNLVRDYFTAKGRTVSEKYFWKNSIAAYHWRKRTPTQPEL</sequence>
<accession>A0ABW3QHJ1</accession>
<dbReference type="Proteomes" id="UP001597116">
    <property type="component" value="Unassembled WGS sequence"/>
</dbReference>
<dbReference type="Pfam" id="PF04909">
    <property type="entry name" value="Amidohydro_2"/>
    <property type="match status" value="1"/>
</dbReference>
<dbReference type="RefSeq" id="WP_379884099.1">
    <property type="nucleotide sequence ID" value="NZ_JBHTLP010000004.1"/>
</dbReference>
<evidence type="ECO:0000313" key="4">
    <source>
        <dbReference type="Proteomes" id="UP001597116"/>
    </source>
</evidence>
<dbReference type="EMBL" id="JBHTLP010000004">
    <property type="protein sequence ID" value="MFD1140984.1"/>
    <property type="molecule type" value="Genomic_DNA"/>
</dbReference>
<comment type="caution">
    <text evidence="3">The sequence shown here is derived from an EMBL/GenBank/DDBJ whole genome shotgun (WGS) entry which is preliminary data.</text>
</comment>